<evidence type="ECO:0000256" key="4">
    <source>
        <dbReference type="ARBA" id="ARBA00022801"/>
    </source>
</evidence>
<dbReference type="PANTHER" id="PTHR36234:SF5">
    <property type="entry name" value="LYSYL ENDOPEPTIDASE"/>
    <property type="match status" value="1"/>
</dbReference>
<keyword evidence="5 6" id="KW-0720">Serine protease</keyword>
<dbReference type="EMBL" id="AP027734">
    <property type="protein sequence ID" value="BDZ54108.1"/>
    <property type="molecule type" value="Genomic_DNA"/>
</dbReference>
<keyword evidence="4 6" id="KW-0378">Hydrolase</keyword>
<evidence type="ECO:0000256" key="6">
    <source>
        <dbReference type="RuleBase" id="RU004296"/>
    </source>
</evidence>
<comment type="similarity">
    <text evidence="1 6">Belongs to the peptidase S1B family.</text>
</comment>
<dbReference type="PANTHER" id="PTHR36234">
    <property type="entry name" value="LYSYL ENDOPEPTIDASE"/>
    <property type="match status" value="1"/>
</dbReference>
<dbReference type="InterPro" id="IPR009003">
    <property type="entry name" value="Peptidase_S1_PA"/>
</dbReference>
<dbReference type="SUPFAM" id="SSF50494">
    <property type="entry name" value="Trypsin-like serine proteases"/>
    <property type="match status" value="1"/>
</dbReference>
<organism evidence="7 8">
    <name type="scientific">Agromyces marinus</name>
    <dbReference type="NCBI Taxonomy" id="1389020"/>
    <lineage>
        <taxon>Bacteria</taxon>
        <taxon>Bacillati</taxon>
        <taxon>Actinomycetota</taxon>
        <taxon>Actinomycetes</taxon>
        <taxon>Micrococcales</taxon>
        <taxon>Microbacteriaceae</taxon>
        <taxon>Agromyces</taxon>
    </lineage>
</organism>
<protein>
    <recommendedName>
        <fullName evidence="6">Serine protease</fullName>
        <ecNumber evidence="6">3.4.21.-</ecNumber>
    </recommendedName>
</protein>
<sequence length="340" mass="37072">MTHFLDELPLDFSSTGMQDLVRMLGDNYPTPRAATPLIRQAGIPLAALDLEQPMAYAWPEVLAEARRRDLLRALLAVIAGQDAAVATRLDELLDERPVLPAPSPDGAGALVPDATERDRLERQVGAEPTLLDISFLERGLELAAAVARLLVTLSDGEYHGTAFRIGEDLLLTNHHVLFDDAGPATRVTAWFGYERSFAGAQREVQVVDGDPASIVGSADHDWAVVRTATPMPQRAPVIPLAGAPVPAELDRVYIIQHPNGGVKKIGMVHNLVVEVTDDVLRYRTDTEQGSSGSPVFDEQWRLVGLHNRWDARTVDGRTEYYNEGRRIDRVATALSGAGVI</sequence>
<dbReference type="RefSeq" id="WP_234660940.1">
    <property type="nucleotide sequence ID" value="NZ_AP027734.1"/>
</dbReference>
<dbReference type="Gene3D" id="2.40.10.10">
    <property type="entry name" value="Trypsin-like serine proteases"/>
    <property type="match status" value="2"/>
</dbReference>
<evidence type="ECO:0000256" key="1">
    <source>
        <dbReference type="ARBA" id="ARBA00008764"/>
    </source>
</evidence>
<evidence type="ECO:0000313" key="7">
    <source>
        <dbReference type="EMBL" id="BDZ54108.1"/>
    </source>
</evidence>
<evidence type="ECO:0000256" key="2">
    <source>
        <dbReference type="ARBA" id="ARBA00022670"/>
    </source>
</evidence>
<dbReference type="EC" id="3.4.21.-" evidence="6"/>
<gene>
    <name evidence="7" type="ORF">GCM10025870_11810</name>
</gene>
<dbReference type="Proteomes" id="UP001321477">
    <property type="component" value="Chromosome"/>
</dbReference>
<dbReference type="PRINTS" id="PR00839">
    <property type="entry name" value="V8PROTEASE"/>
</dbReference>
<evidence type="ECO:0000313" key="8">
    <source>
        <dbReference type="Proteomes" id="UP001321477"/>
    </source>
</evidence>
<proteinExistence type="inferred from homology"/>
<dbReference type="InterPro" id="IPR008256">
    <property type="entry name" value="Peptidase_S1B"/>
</dbReference>
<dbReference type="Pfam" id="PF13365">
    <property type="entry name" value="Trypsin_2"/>
    <property type="match status" value="1"/>
</dbReference>
<accession>A0ABN6YDR3</accession>
<evidence type="ECO:0000256" key="3">
    <source>
        <dbReference type="ARBA" id="ARBA00022729"/>
    </source>
</evidence>
<keyword evidence="2 6" id="KW-0645">Protease</keyword>
<keyword evidence="8" id="KW-1185">Reference proteome</keyword>
<dbReference type="InterPro" id="IPR043504">
    <property type="entry name" value="Peptidase_S1_PA_chymotrypsin"/>
</dbReference>
<evidence type="ECO:0000256" key="5">
    <source>
        <dbReference type="ARBA" id="ARBA00022825"/>
    </source>
</evidence>
<keyword evidence="3" id="KW-0732">Signal</keyword>
<reference evidence="8" key="1">
    <citation type="journal article" date="2019" name="Int. J. Syst. Evol. Microbiol.">
        <title>The Global Catalogue of Microorganisms (GCM) 10K type strain sequencing project: providing services to taxonomists for standard genome sequencing and annotation.</title>
        <authorList>
            <consortium name="The Broad Institute Genomics Platform"/>
            <consortium name="The Broad Institute Genome Sequencing Center for Infectious Disease"/>
            <person name="Wu L."/>
            <person name="Ma J."/>
        </authorList>
    </citation>
    <scope>NUCLEOTIDE SEQUENCE [LARGE SCALE GENOMIC DNA]</scope>
    <source>
        <strain evidence="8">NBRC 109019</strain>
    </source>
</reference>
<name>A0ABN6YDR3_9MICO</name>